<feature type="modified residue" description="4-aspartylphosphate" evidence="5">
    <location>
        <position position="297"/>
    </location>
</feature>
<evidence type="ECO:0000259" key="8">
    <source>
        <dbReference type="PROSITE" id="PS50894"/>
    </source>
</evidence>
<comment type="catalytic activity">
    <reaction evidence="3">
        <text>2 GTP = 3',3'-c-di-GMP + 2 diphosphate</text>
        <dbReference type="Rhea" id="RHEA:24898"/>
        <dbReference type="ChEBI" id="CHEBI:33019"/>
        <dbReference type="ChEBI" id="CHEBI:37565"/>
        <dbReference type="ChEBI" id="CHEBI:58805"/>
        <dbReference type="EC" id="2.7.7.65"/>
    </reaction>
</comment>
<dbReference type="InterPro" id="IPR043128">
    <property type="entry name" value="Rev_trsase/Diguanyl_cyclase"/>
</dbReference>
<dbReference type="RefSeq" id="WP_282234993.1">
    <property type="nucleotide sequence ID" value="NZ_CP035631.1"/>
</dbReference>
<dbReference type="InterPro" id="IPR050469">
    <property type="entry name" value="Diguanylate_Cyclase"/>
</dbReference>
<dbReference type="Pfam" id="PF00990">
    <property type="entry name" value="GGDEF"/>
    <property type="match status" value="1"/>
</dbReference>
<dbReference type="InterPro" id="IPR029787">
    <property type="entry name" value="Nucleotide_cyclase"/>
</dbReference>
<dbReference type="PANTHER" id="PTHR45138">
    <property type="entry name" value="REGULATORY COMPONENTS OF SENSORY TRANSDUCTION SYSTEM"/>
    <property type="match status" value="1"/>
</dbReference>
<dbReference type="SUPFAM" id="SSF47226">
    <property type="entry name" value="Histidine-containing phosphotransfer domain, HPT domain"/>
    <property type="match status" value="1"/>
</dbReference>
<name>A0ABY8FM47_9GAMM</name>
<feature type="domain" description="GGDEF" evidence="7">
    <location>
        <begin position="404"/>
        <end position="536"/>
    </location>
</feature>
<dbReference type="PANTHER" id="PTHR45138:SF9">
    <property type="entry name" value="DIGUANYLATE CYCLASE DGCM-RELATED"/>
    <property type="match status" value="1"/>
</dbReference>
<dbReference type="CDD" id="cd00156">
    <property type="entry name" value="REC"/>
    <property type="match status" value="1"/>
</dbReference>
<dbReference type="InterPro" id="IPR036641">
    <property type="entry name" value="HPT_dom_sf"/>
</dbReference>
<evidence type="ECO:0000259" key="7">
    <source>
        <dbReference type="PROSITE" id="PS50887"/>
    </source>
</evidence>
<dbReference type="SMART" id="SM00448">
    <property type="entry name" value="REC"/>
    <property type="match status" value="1"/>
</dbReference>
<dbReference type="EC" id="2.7.7.65" evidence="1"/>
<keyword evidence="10" id="KW-1185">Reference proteome</keyword>
<evidence type="ECO:0000313" key="10">
    <source>
        <dbReference type="Proteomes" id="UP001321526"/>
    </source>
</evidence>
<feature type="domain" description="Response regulatory" evidence="6">
    <location>
        <begin position="248"/>
        <end position="364"/>
    </location>
</feature>
<protein>
    <recommendedName>
        <fullName evidence="1">diguanylate cyclase</fullName>
        <ecNumber evidence="1">2.7.7.65</ecNumber>
    </recommendedName>
</protein>
<keyword evidence="5" id="KW-0597">Phosphoprotein</keyword>
<gene>
    <name evidence="9" type="ORF">EVC62_12590</name>
</gene>
<dbReference type="Gene3D" id="1.20.120.160">
    <property type="entry name" value="HPT domain"/>
    <property type="match status" value="1"/>
</dbReference>
<reference evidence="9 10" key="1">
    <citation type="submission" date="2019-01" db="EMBL/GenBank/DDBJ databases">
        <title>Genome sequence of Salinicola endophyticus REST5.</title>
        <authorList>
            <person name="Nascimento F.X."/>
        </authorList>
    </citation>
    <scope>NUCLEOTIDE SEQUENCE [LARGE SCALE GENOMIC DNA]</scope>
    <source>
        <strain evidence="9 10">REST5</strain>
    </source>
</reference>
<evidence type="ECO:0000256" key="5">
    <source>
        <dbReference type="PROSITE-ProRule" id="PRU00169"/>
    </source>
</evidence>
<dbReference type="Pfam" id="PF00072">
    <property type="entry name" value="Response_reg"/>
    <property type="match status" value="1"/>
</dbReference>
<dbReference type="PROSITE" id="PS50887">
    <property type="entry name" value="GGDEF"/>
    <property type="match status" value="1"/>
</dbReference>
<dbReference type="InterPro" id="IPR008207">
    <property type="entry name" value="Sig_transdc_His_kin_Hpt_dom"/>
</dbReference>
<dbReference type="SUPFAM" id="SSF52172">
    <property type="entry name" value="CheY-like"/>
    <property type="match status" value="2"/>
</dbReference>
<evidence type="ECO:0000256" key="4">
    <source>
        <dbReference type="PROSITE-ProRule" id="PRU00110"/>
    </source>
</evidence>
<evidence type="ECO:0000256" key="2">
    <source>
        <dbReference type="ARBA" id="ARBA00023012"/>
    </source>
</evidence>
<dbReference type="SUPFAM" id="SSF55073">
    <property type="entry name" value="Nucleotide cyclase"/>
    <property type="match status" value="1"/>
</dbReference>
<sequence>MQGEEVQRRLAALREQYAERIGNDLQTLMAQARELAARQRAVEPEALESLRHGLHRIAGSAGTFGYPALGQEAREMELWVQTVLETAVAPTSPMLTTLHDRLSGSYRLLENSATASVAEPQADYELVSGERAIRIAIMAEGDTHGLLQSLSGFGYDCRCLTQIEEWRSWRPDVVIIDTAHVEPAVWQASVAEVPSAMRVLLSDDRGFDARLQAVRAGAQGFFTHPLDVPALERRLRHLVSLPQQDPYRVLIVDDDVELAEHFRLTLKVAGIESRVIDQPSDVLRGLREFVPDLVLIDINMPGCSGTELARLIRFDDDWLRIPLIYLSAESDAERQAQALAQAGDDFLVKPISDVALTAAVTARAQRSRQLSQALARDGLTGLIKHPAIKELIEIEQSRTQRSGAEACVVMIDIDRFKSINDTYGHGTGDYVIRLLANLLRQRLRRVDHVGRYGGEEFVAVLPACSLDNACEAIERIRESFAQMECVAGKAVFHATFSAGVSSTFDWTDAGALLEAADRAMYEAKQSGRNRVCVARDTSV</sequence>
<evidence type="ECO:0000313" key="9">
    <source>
        <dbReference type="EMBL" id="WFF42276.1"/>
    </source>
</evidence>
<dbReference type="NCBIfam" id="TIGR00254">
    <property type="entry name" value="GGDEF"/>
    <property type="match status" value="1"/>
</dbReference>
<feature type="modified residue" description="Phosphohistidine" evidence="4">
    <location>
        <position position="55"/>
    </location>
</feature>
<evidence type="ECO:0000256" key="3">
    <source>
        <dbReference type="ARBA" id="ARBA00034247"/>
    </source>
</evidence>
<dbReference type="InterPro" id="IPR001789">
    <property type="entry name" value="Sig_transdc_resp-reg_receiver"/>
</dbReference>
<dbReference type="SMART" id="SM00267">
    <property type="entry name" value="GGDEF"/>
    <property type="match status" value="1"/>
</dbReference>
<keyword evidence="2" id="KW-0902">Two-component regulatory system</keyword>
<dbReference type="EMBL" id="CP035631">
    <property type="protein sequence ID" value="WFF42276.1"/>
    <property type="molecule type" value="Genomic_DNA"/>
</dbReference>
<evidence type="ECO:0000259" key="6">
    <source>
        <dbReference type="PROSITE" id="PS50110"/>
    </source>
</evidence>
<dbReference type="InterPro" id="IPR011006">
    <property type="entry name" value="CheY-like_superfamily"/>
</dbReference>
<proteinExistence type="predicted"/>
<dbReference type="InterPro" id="IPR000160">
    <property type="entry name" value="GGDEF_dom"/>
</dbReference>
<feature type="domain" description="HPt" evidence="8">
    <location>
        <begin position="13"/>
        <end position="112"/>
    </location>
</feature>
<accession>A0ABY8FM47</accession>
<dbReference type="Gene3D" id="3.40.50.2300">
    <property type="match status" value="1"/>
</dbReference>
<dbReference type="Proteomes" id="UP001321526">
    <property type="component" value="Chromosome"/>
</dbReference>
<dbReference type="Gene3D" id="3.30.70.270">
    <property type="match status" value="1"/>
</dbReference>
<dbReference type="PROSITE" id="PS50894">
    <property type="entry name" value="HPT"/>
    <property type="match status" value="1"/>
</dbReference>
<dbReference type="PROSITE" id="PS50110">
    <property type="entry name" value="RESPONSE_REGULATORY"/>
    <property type="match status" value="1"/>
</dbReference>
<dbReference type="CDD" id="cd01949">
    <property type="entry name" value="GGDEF"/>
    <property type="match status" value="1"/>
</dbReference>
<organism evidence="9 10">
    <name type="scientific">Salinicola endophyticus</name>
    <dbReference type="NCBI Taxonomy" id="1949083"/>
    <lineage>
        <taxon>Bacteria</taxon>
        <taxon>Pseudomonadati</taxon>
        <taxon>Pseudomonadota</taxon>
        <taxon>Gammaproteobacteria</taxon>
        <taxon>Oceanospirillales</taxon>
        <taxon>Halomonadaceae</taxon>
        <taxon>Salinicola</taxon>
    </lineage>
</organism>
<evidence type="ECO:0000256" key="1">
    <source>
        <dbReference type="ARBA" id="ARBA00012528"/>
    </source>
</evidence>
<dbReference type="Pfam" id="PF01627">
    <property type="entry name" value="Hpt"/>
    <property type="match status" value="1"/>
</dbReference>